<dbReference type="InterPro" id="IPR008629">
    <property type="entry name" value="GUN4-like"/>
</dbReference>
<feature type="region of interest" description="Disordered" evidence="1">
    <location>
        <begin position="233"/>
        <end position="259"/>
    </location>
</feature>
<dbReference type="Pfam" id="PF05419">
    <property type="entry name" value="GUN4"/>
    <property type="match status" value="1"/>
</dbReference>
<organism evidence="3 4">
    <name type="scientific">Riccia sorocarpa</name>
    <dbReference type="NCBI Taxonomy" id="122646"/>
    <lineage>
        <taxon>Eukaryota</taxon>
        <taxon>Viridiplantae</taxon>
        <taxon>Streptophyta</taxon>
        <taxon>Embryophyta</taxon>
        <taxon>Marchantiophyta</taxon>
        <taxon>Marchantiopsida</taxon>
        <taxon>Marchantiidae</taxon>
        <taxon>Marchantiales</taxon>
        <taxon>Ricciaceae</taxon>
        <taxon>Riccia</taxon>
    </lineage>
</organism>
<evidence type="ECO:0000313" key="4">
    <source>
        <dbReference type="Proteomes" id="UP001633002"/>
    </source>
</evidence>
<dbReference type="CDD" id="cd16383">
    <property type="entry name" value="GUN4"/>
    <property type="match status" value="1"/>
</dbReference>
<dbReference type="InterPro" id="IPR037215">
    <property type="entry name" value="GUN4-like_sf"/>
</dbReference>
<dbReference type="Proteomes" id="UP001633002">
    <property type="component" value="Unassembled WGS sequence"/>
</dbReference>
<dbReference type="AlphaFoldDB" id="A0ABD3HP62"/>
<sequence length="298" mass="33223">MEAVMLRTAVGGTSFSAQTRVQCRQISQPRCCSVRLRVVATSATAREATVDVALESELGVSYEELRDKLAAGEWEAADAETRRLLCVMAGEGAVKRKWVYFSEVQFIPEADLKTVDGLWRAYSNQKFGYSVQRRIWKSVDRSFTQFFRKVGWSKPLGGESRSDIYKKFPLEFSWDVEDPTPVGHLPLTNALRGTQLLEKLLNHPALAFADEESQMIMPETVDLSTNGILQTLKPKQQQQSQQGQQTQSSQPNGAASGVTLPDDMTIDYGVLGFEKYQLLKLEGGSPFAVIASQQLLKF</sequence>
<dbReference type="Gene3D" id="1.10.10.1770">
    <property type="entry name" value="Gun4-like"/>
    <property type="match status" value="1"/>
</dbReference>
<feature type="compositionally biased region" description="Low complexity" evidence="1">
    <location>
        <begin position="236"/>
        <end position="250"/>
    </location>
</feature>
<gene>
    <name evidence="3" type="ORF">R1sor_005501</name>
</gene>
<dbReference type="PANTHER" id="PTHR34800:SF1">
    <property type="entry name" value="TETRAPYRROLE-BINDING PROTEIN, CHLOROPLASTIC"/>
    <property type="match status" value="1"/>
</dbReference>
<dbReference type="Gene3D" id="1.25.40.620">
    <property type="match status" value="1"/>
</dbReference>
<evidence type="ECO:0000313" key="3">
    <source>
        <dbReference type="EMBL" id="KAL3691850.1"/>
    </source>
</evidence>
<dbReference type="EMBL" id="JBJQOH010000003">
    <property type="protein sequence ID" value="KAL3691850.1"/>
    <property type="molecule type" value="Genomic_DNA"/>
</dbReference>
<evidence type="ECO:0000259" key="2">
    <source>
        <dbReference type="Pfam" id="PF05419"/>
    </source>
</evidence>
<reference evidence="3 4" key="1">
    <citation type="submission" date="2024-09" db="EMBL/GenBank/DDBJ databases">
        <title>Chromosome-scale assembly of Riccia sorocarpa.</title>
        <authorList>
            <person name="Paukszto L."/>
        </authorList>
    </citation>
    <scope>NUCLEOTIDE SEQUENCE [LARGE SCALE GENOMIC DNA]</scope>
    <source>
        <strain evidence="3">LP-2024</strain>
        <tissue evidence="3">Aerial parts of the thallus</tissue>
    </source>
</reference>
<protein>
    <recommendedName>
        <fullName evidence="2">GUN4-like domain-containing protein</fullName>
    </recommendedName>
</protein>
<feature type="domain" description="GUN4-like" evidence="2">
    <location>
        <begin position="56"/>
        <end position="204"/>
    </location>
</feature>
<evidence type="ECO:0000256" key="1">
    <source>
        <dbReference type="SAM" id="MobiDB-lite"/>
    </source>
</evidence>
<proteinExistence type="predicted"/>
<keyword evidence="4" id="KW-1185">Reference proteome</keyword>
<name>A0ABD3HP62_9MARC</name>
<accession>A0ABD3HP62</accession>
<dbReference type="FunFam" id="1.10.10.1770:FF:000001">
    <property type="entry name" value="Tetrapyrrole-binding protein, chloroplastic"/>
    <property type="match status" value="1"/>
</dbReference>
<comment type="caution">
    <text evidence="3">The sequence shown here is derived from an EMBL/GenBank/DDBJ whole genome shotgun (WGS) entry which is preliminary data.</text>
</comment>
<dbReference type="PANTHER" id="PTHR34800">
    <property type="entry name" value="TETRAPYRROLE-BINDING PROTEIN, CHLOROPLASTIC"/>
    <property type="match status" value="1"/>
</dbReference>
<dbReference type="SUPFAM" id="SSF140869">
    <property type="entry name" value="GUN4-like"/>
    <property type="match status" value="1"/>
</dbReference>